<dbReference type="EMBL" id="BPLQ01004331">
    <property type="protein sequence ID" value="GIY07301.1"/>
    <property type="molecule type" value="Genomic_DNA"/>
</dbReference>
<sequence>MNQSVKITAKKGDKFPIASTFPYLRNEKNRGYKLLRQCLRSANLGSKSFYCAHLSTPYRRDFKCNDVSSDHSLVNFLMTHFCAIFTLNICGPRRELLDVITRGGAGFYYNADACCLTDFPASDFTWWFTGSSSAICLS</sequence>
<name>A0AAV4QGR2_9ARAC</name>
<organism evidence="1 2">
    <name type="scientific">Caerostris darwini</name>
    <dbReference type="NCBI Taxonomy" id="1538125"/>
    <lineage>
        <taxon>Eukaryota</taxon>
        <taxon>Metazoa</taxon>
        <taxon>Ecdysozoa</taxon>
        <taxon>Arthropoda</taxon>
        <taxon>Chelicerata</taxon>
        <taxon>Arachnida</taxon>
        <taxon>Araneae</taxon>
        <taxon>Araneomorphae</taxon>
        <taxon>Entelegynae</taxon>
        <taxon>Araneoidea</taxon>
        <taxon>Araneidae</taxon>
        <taxon>Caerostris</taxon>
    </lineage>
</organism>
<gene>
    <name evidence="1" type="ORF">CDAR_20541</name>
</gene>
<keyword evidence="2" id="KW-1185">Reference proteome</keyword>
<reference evidence="1 2" key="1">
    <citation type="submission" date="2021-06" db="EMBL/GenBank/DDBJ databases">
        <title>Caerostris darwini draft genome.</title>
        <authorList>
            <person name="Kono N."/>
            <person name="Arakawa K."/>
        </authorList>
    </citation>
    <scope>NUCLEOTIDE SEQUENCE [LARGE SCALE GENOMIC DNA]</scope>
</reference>
<protein>
    <submittedName>
        <fullName evidence="1">Uncharacterized protein</fullName>
    </submittedName>
</protein>
<evidence type="ECO:0000313" key="1">
    <source>
        <dbReference type="EMBL" id="GIY07301.1"/>
    </source>
</evidence>
<dbReference type="AlphaFoldDB" id="A0AAV4QGR2"/>
<accession>A0AAV4QGR2</accession>
<evidence type="ECO:0000313" key="2">
    <source>
        <dbReference type="Proteomes" id="UP001054837"/>
    </source>
</evidence>
<dbReference type="Proteomes" id="UP001054837">
    <property type="component" value="Unassembled WGS sequence"/>
</dbReference>
<comment type="caution">
    <text evidence="1">The sequence shown here is derived from an EMBL/GenBank/DDBJ whole genome shotgun (WGS) entry which is preliminary data.</text>
</comment>
<proteinExistence type="predicted"/>